<protein>
    <submittedName>
        <fullName evidence="1">Uncharacterized protein</fullName>
    </submittedName>
</protein>
<reference evidence="2" key="1">
    <citation type="submission" date="2016-10" db="EMBL/GenBank/DDBJ databases">
        <authorList>
            <person name="Varghese N."/>
            <person name="Submissions S."/>
        </authorList>
    </citation>
    <scope>NUCLEOTIDE SEQUENCE [LARGE SCALE GENOMIC DNA]</scope>
    <source>
        <strain evidence="2">DSM 19684</strain>
    </source>
</reference>
<dbReference type="AlphaFoldDB" id="A0A1G7MIL5"/>
<proteinExistence type="predicted"/>
<dbReference type="RefSeq" id="WP_089873107.1">
    <property type="nucleotide sequence ID" value="NZ_FNBH01000002.1"/>
</dbReference>
<dbReference type="OrthoDB" id="1439362at2"/>
<dbReference type="STRING" id="454006.SAMN05421825_1746"/>
<dbReference type="Proteomes" id="UP000199203">
    <property type="component" value="Unassembled WGS sequence"/>
</dbReference>
<dbReference type="EMBL" id="FNBH01000002">
    <property type="protein sequence ID" value="SDF61615.1"/>
    <property type="molecule type" value="Genomic_DNA"/>
</dbReference>
<keyword evidence="2" id="KW-1185">Reference proteome</keyword>
<evidence type="ECO:0000313" key="2">
    <source>
        <dbReference type="Proteomes" id="UP000199203"/>
    </source>
</evidence>
<gene>
    <name evidence="1" type="ORF">SAMN05421825_1746</name>
</gene>
<sequence>MELDKFISETIQAIIKSINDTSEYAEKNGAIINPIFLESDDDYDHKTTIWRKDKQDGRRALTKLDFDIAVTVSNENNNKIGGGIKVQVLNLGASTSDKDSNQTSSRIKFSLNVAFPHQGTN</sequence>
<name>A0A1G7MIL5_9FLAO</name>
<organism evidence="1 2">
    <name type="scientific">Epilithonimonas hungarica</name>
    <dbReference type="NCBI Taxonomy" id="454006"/>
    <lineage>
        <taxon>Bacteria</taxon>
        <taxon>Pseudomonadati</taxon>
        <taxon>Bacteroidota</taxon>
        <taxon>Flavobacteriia</taxon>
        <taxon>Flavobacteriales</taxon>
        <taxon>Weeksellaceae</taxon>
        <taxon>Chryseobacterium group</taxon>
        <taxon>Epilithonimonas</taxon>
    </lineage>
</organism>
<evidence type="ECO:0000313" key="1">
    <source>
        <dbReference type="EMBL" id="SDF61615.1"/>
    </source>
</evidence>
<accession>A0A1G7MIL5</accession>